<dbReference type="OrthoDB" id="3635520at2759"/>
<dbReference type="RefSeq" id="XP_044663681.1">
    <property type="nucleotide sequence ID" value="XM_044807746.1"/>
</dbReference>
<evidence type="ECO:0000313" key="3">
    <source>
        <dbReference type="Proteomes" id="UP000825890"/>
    </source>
</evidence>
<feature type="region of interest" description="Disordered" evidence="1">
    <location>
        <begin position="378"/>
        <end position="405"/>
    </location>
</feature>
<dbReference type="AlphaFoldDB" id="A0A9P3L171"/>
<dbReference type="EMBL" id="BOLY01000009">
    <property type="protein sequence ID" value="GIZ49194.1"/>
    <property type="molecule type" value="Genomic_DNA"/>
</dbReference>
<evidence type="ECO:0000313" key="2">
    <source>
        <dbReference type="EMBL" id="GIZ49194.1"/>
    </source>
</evidence>
<name>A0A9P3L171_9PEZI</name>
<dbReference type="GeneID" id="68297804"/>
<sequence>MAPQLVYESTPEPPAEVWTRELCYEEGDRIIALDDVPENHLVLNSEILGRASLFFKGSQQNDWGVVATTIRHQPTGKDRTVLTYYLIRNSESETLTLTKTACTCFHGHVNELTSSQRPTPDGLTGLDTEVASSSGRVAVFYLSGDAHGFTHRRHHQSRYRGCAWGEDDAQSIYNALDYLAHVRKNHRVMFKLLYKERIEEELYYEDYADIAAYAELYDLLSEIAPALRQLLLNERYIWEDIKKNYHFYIALGRKLECEEVFVDAMRHYIGSGSTLRDLTTELEFDERYALEIAEIRESQIRRVEILLQDIQALTLATHIPDTSPRYAPIGPGRPVKTAFFSSAHAPTHLERVQEIAWHIFREWFTYQQLGAKHHAYVRDNPRDDEDDFPPYLESDDEDFDDAPRPSTSGVYLPGSLRSACNYAVEASQTGKELEIFDENVAEAFVRKSSLAASPYVILEVQSELKKLVNQMANLALPLVAPRDYKLVKAQRYEDRNGTLHFGMHPPLSAKEDYSARGSNVYSAMSAHYGRGSGRGGRGRGFGRGYVQPPQVIRGPGTVRPGTFGYAHTYLSEPEPHIEDHPWFRYGNKYIMKENRYGMTARDDSDIHYFTATQISEDDVPWTRVNPLGVEYEICDLQPASKKWLKALGVLGEDFDDIEESEDDGSAGQGGSG</sequence>
<comment type="caution">
    <text evidence="2">The sequence shown here is derived from an EMBL/GenBank/DDBJ whole genome shotgun (WGS) entry which is preliminary data.</text>
</comment>
<proteinExistence type="predicted"/>
<organism evidence="2 3">
    <name type="scientific">Cercospora kikuchii</name>
    <dbReference type="NCBI Taxonomy" id="84275"/>
    <lineage>
        <taxon>Eukaryota</taxon>
        <taxon>Fungi</taxon>
        <taxon>Dikarya</taxon>
        <taxon>Ascomycota</taxon>
        <taxon>Pezizomycotina</taxon>
        <taxon>Dothideomycetes</taxon>
        <taxon>Dothideomycetidae</taxon>
        <taxon>Mycosphaerellales</taxon>
        <taxon>Mycosphaerellaceae</taxon>
        <taxon>Cercospora</taxon>
    </lineage>
</organism>
<reference evidence="2 3" key="1">
    <citation type="submission" date="2021-01" db="EMBL/GenBank/DDBJ databases">
        <title>Cercospora kikuchii MAFF 305040 whole genome shotgun sequence.</title>
        <authorList>
            <person name="Kashiwa T."/>
            <person name="Suzuki T."/>
        </authorList>
    </citation>
    <scope>NUCLEOTIDE SEQUENCE [LARGE SCALE GENOMIC DNA]</scope>
    <source>
        <strain evidence="2 3">MAFF 305040</strain>
    </source>
</reference>
<gene>
    <name evidence="2" type="ORF">CKM354_001222900</name>
</gene>
<protein>
    <submittedName>
        <fullName evidence="2">Uncharacterized protein</fullName>
    </submittedName>
</protein>
<keyword evidence="3" id="KW-1185">Reference proteome</keyword>
<accession>A0A9P3L171</accession>
<evidence type="ECO:0000256" key="1">
    <source>
        <dbReference type="SAM" id="MobiDB-lite"/>
    </source>
</evidence>
<dbReference type="Proteomes" id="UP000825890">
    <property type="component" value="Unassembled WGS sequence"/>
</dbReference>
<feature type="compositionally biased region" description="Acidic residues" evidence="1">
    <location>
        <begin position="382"/>
        <end position="400"/>
    </location>
</feature>